<dbReference type="RefSeq" id="WP_220681309.1">
    <property type="nucleotide sequence ID" value="NZ_CP037968.1"/>
</dbReference>
<gene>
    <name evidence="1" type="ORF">E2N92_11490</name>
</gene>
<dbReference type="Proteomes" id="UP000826709">
    <property type="component" value="Chromosome"/>
</dbReference>
<dbReference type="InterPro" id="IPR011990">
    <property type="entry name" value="TPR-like_helical_dom_sf"/>
</dbReference>
<dbReference type="EMBL" id="CP037968">
    <property type="protein sequence ID" value="QYZ80002.1"/>
    <property type="molecule type" value="Genomic_DNA"/>
</dbReference>
<evidence type="ECO:0000313" key="1">
    <source>
        <dbReference type="EMBL" id="QYZ80002.1"/>
    </source>
</evidence>
<sequence>MESGDQTEIEELLSRISQIPRRKEKKELLDATYSTILESAFRERRPELTRMPLELPRKKIFKYVKDAAEIYTETKDRAWLQAVFDLSNSLDRKSSQSVILSEVTKSLIEAGVDRADPELIEAGMEVFHQISFRKYRSAILMDIVPLHIVWSITIRDTTLLTESLGLIEGIGDISKRSFLQSEVTKAIGRIGVITRDFDLIITALRSAAEIRQKIRRTNCFTSIINQTWKSPLSTQVSDILSVLKTLSDLPDEEFAEITAALTEELIARAHDKGAVISTLEEVERIYPFTLQAIIGELLGAAERLGDPYYFEAGLRLNAMLGPDEEVQIKEIVKAGIAVVERTGEARFIIEIVPIVEEAVSGHRAFTIYLTLVHTLLERGAFSHAIDIYARIPSFSDIVQIGMQFWDTSVMLVSNGVLRDRVDQVQMQVFERMDTSTKENLIQRSITHICKETDLNEIIHHISSLVALAGLHRHRDEQLLGAIDLLIERRFIDHLDPSYLIEIARQIKSPTIGSIAVARIVADMADFGYVHRNRDVLQRAVGLTCEIRGQKSRSEALCSVIDRAADLAVAQGDLTLLKRMRGWTDPLLEREYGLYTTGNIVKGMVKYGIDTMAPHALENAYEIAREIEDPSLRQQLLEGITEGFIRVGCRMMAEPLAAGDQALLENRMAVFRRSTEILRETVSERRYSIRLARGIDIITEYLAGNRTPYFAIPMVMLLLEIRSEAERDAMVTRVSAEFEEYVDDLPSTDPYEMMAFLLQRLEYAKESPEVMELTRALFVHIENLYTRYSGMCTLSEGYLRIHDLERAGALLRSVHEGTRAMDHPYEKALILSDLAGLMAKVETDEAYACFNEAKSLLPLIDFEMGGIVRKHLVFSLVSLHAIQPQEKNVDEVIALINEIIDPTDFVNSLVAAFGMLTEGGETREVMKQVYAGIEEIPLAYDRASMLLSVVPLAEKYGEKGDALTLLQEADHLSTEIRIPVVAAMVKKGVSHMYFLLAAAERDEDLRQEGVVVIKEIENEVIRHRVFEQLGITPEEGIADPAYNRLIDASREVIAAHAPHPDTSSIEYLIENISDRAQRARYCFELFVLFRDAEMERTAENLLLIGLDEASIIRPLSRRVYVLSDLALSLHEAGERKKSRDIIGMAVNAATNIRQDDLRDEVFNELDVVIRILQEGREV</sequence>
<proteinExistence type="predicted"/>
<accession>A0A8G1A2J7</accession>
<dbReference type="OrthoDB" id="105898at2157"/>
<dbReference type="Gene3D" id="1.25.40.10">
    <property type="entry name" value="Tetratricopeptide repeat domain"/>
    <property type="match status" value="1"/>
</dbReference>
<dbReference type="AlphaFoldDB" id="A0A8G1A2J7"/>
<keyword evidence="2" id="KW-1185">Reference proteome</keyword>
<reference evidence="1" key="1">
    <citation type="journal article" date="2005" name="Int. J. Syst. Evol. Microbiol.">
        <title>Methanofollis formosanus sp. nov., isolated from a fish pond.</title>
        <authorList>
            <person name="Wu S.Y."/>
            <person name="Chen S.C."/>
            <person name="Lai M.C."/>
        </authorList>
    </citation>
    <scope>NUCLEOTIDE SEQUENCE</scope>
    <source>
        <strain evidence="1">ML15</strain>
    </source>
</reference>
<name>A0A8G1A2J7_9EURY</name>
<dbReference type="KEGG" id="mfk:E2N92_11490"/>
<organism evidence="1 2">
    <name type="scientific">Methanofollis formosanus</name>
    <dbReference type="NCBI Taxonomy" id="299308"/>
    <lineage>
        <taxon>Archaea</taxon>
        <taxon>Methanobacteriati</taxon>
        <taxon>Methanobacteriota</taxon>
        <taxon>Stenosarchaea group</taxon>
        <taxon>Methanomicrobia</taxon>
        <taxon>Methanomicrobiales</taxon>
        <taxon>Methanomicrobiaceae</taxon>
        <taxon>Methanofollis</taxon>
    </lineage>
</organism>
<protein>
    <submittedName>
        <fullName evidence="1">Uncharacterized protein</fullName>
    </submittedName>
</protein>
<evidence type="ECO:0000313" key="2">
    <source>
        <dbReference type="Proteomes" id="UP000826709"/>
    </source>
</evidence>
<reference evidence="1" key="2">
    <citation type="submission" date="2019-03" db="EMBL/GenBank/DDBJ databases">
        <authorList>
            <person name="Chen S.-C."/>
            <person name="Wu S.-Y."/>
            <person name="Lai M.-C."/>
        </authorList>
    </citation>
    <scope>NUCLEOTIDE SEQUENCE</scope>
    <source>
        <strain evidence="1">ML15</strain>
    </source>
</reference>